<proteinExistence type="predicted"/>
<accession>A0ACB9EYS3</accession>
<reference evidence="1 2" key="2">
    <citation type="journal article" date="2022" name="Mol. Ecol. Resour.">
        <title>The genomes of chicory, endive, great burdock and yacon provide insights into Asteraceae paleo-polyploidization history and plant inulin production.</title>
        <authorList>
            <person name="Fan W."/>
            <person name="Wang S."/>
            <person name="Wang H."/>
            <person name="Wang A."/>
            <person name="Jiang F."/>
            <person name="Liu H."/>
            <person name="Zhao H."/>
            <person name="Xu D."/>
            <person name="Zhang Y."/>
        </authorList>
    </citation>
    <scope>NUCLEOTIDE SEQUENCE [LARGE SCALE GENOMIC DNA]</scope>
    <source>
        <strain evidence="2">cv. Punajuju</strain>
        <tissue evidence="1">Leaves</tissue>
    </source>
</reference>
<keyword evidence="2" id="KW-1185">Reference proteome</keyword>
<dbReference type="EMBL" id="CM042011">
    <property type="protein sequence ID" value="KAI3763840.1"/>
    <property type="molecule type" value="Genomic_DNA"/>
</dbReference>
<organism evidence="1 2">
    <name type="scientific">Cichorium intybus</name>
    <name type="common">Chicory</name>
    <dbReference type="NCBI Taxonomy" id="13427"/>
    <lineage>
        <taxon>Eukaryota</taxon>
        <taxon>Viridiplantae</taxon>
        <taxon>Streptophyta</taxon>
        <taxon>Embryophyta</taxon>
        <taxon>Tracheophyta</taxon>
        <taxon>Spermatophyta</taxon>
        <taxon>Magnoliopsida</taxon>
        <taxon>eudicotyledons</taxon>
        <taxon>Gunneridae</taxon>
        <taxon>Pentapetalae</taxon>
        <taxon>asterids</taxon>
        <taxon>campanulids</taxon>
        <taxon>Asterales</taxon>
        <taxon>Asteraceae</taxon>
        <taxon>Cichorioideae</taxon>
        <taxon>Cichorieae</taxon>
        <taxon>Cichoriinae</taxon>
        <taxon>Cichorium</taxon>
    </lineage>
</organism>
<comment type="caution">
    <text evidence="1">The sequence shown here is derived from an EMBL/GenBank/DDBJ whole genome shotgun (WGS) entry which is preliminary data.</text>
</comment>
<protein>
    <submittedName>
        <fullName evidence="1">Uncharacterized protein</fullName>
    </submittedName>
</protein>
<reference evidence="2" key="1">
    <citation type="journal article" date="2022" name="Mol. Ecol. Resour.">
        <title>The genomes of chicory, endive, great burdock and yacon provide insights into Asteraceae palaeo-polyploidization history and plant inulin production.</title>
        <authorList>
            <person name="Fan W."/>
            <person name="Wang S."/>
            <person name="Wang H."/>
            <person name="Wang A."/>
            <person name="Jiang F."/>
            <person name="Liu H."/>
            <person name="Zhao H."/>
            <person name="Xu D."/>
            <person name="Zhang Y."/>
        </authorList>
    </citation>
    <scope>NUCLEOTIDE SEQUENCE [LARGE SCALE GENOMIC DNA]</scope>
    <source>
        <strain evidence="2">cv. Punajuju</strain>
    </source>
</reference>
<evidence type="ECO:0000313" key="1">
    <source>
        <dbReference type="EMBL" id="KAI3763840.1"/>
    </source>
</evidence>
<name>A0ACB9EYS3_CICIN</name>
<sequence length="163" mass="18895">MYSEILTSSPLPEIPSHSTRFNQLWDQYELIHPPIRDLEQWCLDNGKYDFEIVDKLRLDRRLEEQWRLDNGEYTPLETPMQTTLPIQTPLPGIAPTPLPRTMDNYNIPTGGTPITPVSFCLQQPPSPWLNQRPPLDVNVGILTWKGVKMLTEEQSINQQTRFP</sequence>
<evidence type="ECO:0000313" key="2">
    <source>
        <dbReference type="Proteomes" id="UP001055811"/>
    </source>
</evidence>
<gene>
    <name evidence="1" type="ORF">L2E82_13837</name>
</gene>
<dbReference type="Proteomes" id="UP001055811">
    <property type="component" value="Linkage Group LG03"/>
</dbReference>